<organism evidence="1 2">
    <name type="scientific">Spongiibacter nanhainus</name>
    <dbReference type="NCBI Taxonomy" id="2794344"/>
    <lineage>
        <taxon>Bacteria</taxon>
        <taxon>Pseudomonadati</taxon>
        <taxon>Pseudomonadota</taxon>
        <taxon>Gammaproteobacteria</taxon>
        <taxon>Cellvibrionales</taxon>
        <taxon>Spongiibacteraceae</taxon>
        <taxon>Spongiibacter</taxon>
    </lineage>
</organism>
<dbReference type="Gene3D" id="3.40.50.2000">
    <property type="entry name" value="Glycogen Phosphorylase B"/>
    <property type="match status" value="1"/>
</dbReference>
<dbReference type="SUPFAM" id="SSF53756">
    <property type="entry name" value="UDP-Glycosyltransferase/glycogen phosphorylase"/>
    <property type="match status" value="1"/>
</dbReference>
<evidence type="ECO:0000313" key="1">
    <source>
        <dbReference type="EMBL" id="QQD17181.1"/>
    </source>
</evidence>
<evidence type="ECO:0000313" key="2">
    <source>
        <dbReference type="Proteomes" id="UP000596063"/>
    </source>
</evidence>
<dbReference type="RefSeq" id="WP_198568683.1">
    <property type="nucleotide sequence ID" value="NZ_CP066167.1"/>
</dbReference>
<dbReference type="Proteomes" id="UP000596063">
    <property type="component" value="Chromosome"/>
</dbReference>
<proteinExistence type="predicted"/>
<reference evidence="1 2" key="1">
    <citation type="submission" date="2020-12" db="EMBL/GenBank/DDBJ databases">
        <authorList>
            <person name="Shan Y."/>
        </authorList>
    </citation>
    <scope>NUCLEOTIDE SEQUENCE [LARGE SCALE GENOMIC DNA]</scope>
    <source>
        <strain evidence="2">csc3.9</strain>
    </source>
</reference>
<protein>
    <recommendedName>
        <fullName evidence="3">Glycosyltransferase</fullName>
    </recommendedName>
</protein>
<evidence type="ECO:0008006" key="3">
    <source>
        <dbReference type="Google" id="ProtNLM"/>
    </source>
</evidence>
<name>A0A7T4UP24_9GAMM</name>
<keyword evidence="2" id="KW-1185">Reference proteome</keyword>
<dbReference type="AlphaFoldDB" id="A0A7T4UP24"/>
<dbReference type="InterPro" id="IPR005262">
    <property type="entry name" value="MJ1255-like"/>
</dbReference>
<dbReference type="NCBIfam" id="TIGR00661">
    <property type="entry name" value="MJ1255"/>
    <property type="match status" value="1"/>
</dbReference>
<sequence>MKILYGVQGTGNGHIARARMMAKHFQTRSADVQFLFSGRDASAYFDMEVFGDYEHRQGLTFATTNGKIDTLKTLREARPLQFIRDVKHLDLSGYDLIVTDFEPVTAWAGRIHKKPVVGVGHQYAFGYPDVPEEGVDFINSTIMRNFAPTRYRLGLHWHHFNAPIVPPIINPDEKPAKTPGQHIVVYLPFENQLRVTQTLQQLEGYEFRQYSPDLSDGSDGNVQLRKTNLHGFKADLCSAAGVICNAGFELISECLHMGIPALAKPVAGQSEQLGNAAALRQLGCASVMEDFSVAAIRDWLASQPQHSPRHYPDVAAAICDWLLKGQWHDSAGLVESLWQRTDRAPLTLAKTG</sequence>
<dbReference type="Pfam" id="PF13528">
    <property type="entry name" value="Glyco_trans_1_3"/>
    <property type="match status" value="1"/>
</dbReference>
<dbReference type="KEGG" id="snan:I6N98_12495"/>
<gene>
    <name evidence="1" type="ORF">I6N98_12495</name>
</gene>
<dbReference type="EMBL" id="CP066167">
    <property type="protein sequence ID" value="QQD17181.1"/>
    <property type="molecule type" value="Genomic_DNA"/>
</dbReference>
<accession>A0A7T4UP24</accession>